<sequence>MISLERLRSLHAVEAYGSLHAAADALNVTASAISQQIAKLEREVGEPLLERRGRGVALTDAGQLLTGHAERAFSVLRQAEAALDARRAVVAGEVRIGAFATVMRGLAPQALRSLASDHPQLQVRLQEMEPLEAIELLERGDIDLALAQDWANRPLRVPEGLERAPVYDDIADIALPSDHPLAHHDTVALSDLAGDTWISWREGSICHDWLMLTLRAQGREPRVQHFALEYATQLSLVGAGLGAAVLPRLGRGAVPDNVCVMPVTPSLTRHVYALWRSDAARRTAILAAVAAFKNAGAL</sequence>
<name>A0A3D4VA57_9BACT</name>
<dbReference type="PROSITE" id="PS50931">
    <property type="entry name" value="HTH_LYSR"/>
    <property type="match status" value="1"/>
</dbReference>
<keyword evidence="2" id="KW-0805">Transcription regulation</keyword>
<comment type="similarity">
    <text evidence="1">Belongs to the LysR transcriptional regulatory family.</text>
</comment>
<dbReference type="GO" id="GO:0003700">
    <property type="term" value="F:DNA-binding transcription factor activity"/>
    <property type="evidence" value="ECO:0007669"/>
    <property type="project" value="InterPro"/>
</dbReference>
<feature type="domain" description="HTH lysR-type" evidence="5">
    <location>
        <begin position="2"/>
        <end position="59"/>
    </location>
</feature>
<evidence type="ECO:0000259" key="5">
    <source>
        <dbReference type="PROSITE" id="PS50931"/>
    </source>
</evidence>
<dbReference type="OMA" id="IADANSM"/>
<dbReference type="Proteomes" id="UP000264071">
    <property type="component" value="Unassembled WGS sequence"/>
</dbReference>
<evidence type="ECO:0000256" key="1">
    <source>
        <dbReference type="ARBA" id="ARBA00009437"/>
    </source>
</evidence>
<dbReference type="Gene3D" id="3.40.190.10">
    <property type="entry name" value="Periplasmic binding protein-like II"/>
    <property type="match status" value="2"/>
</dbReference>
<dbReference type="PANTHER" id="PTHR30346">
    <property type="entry name" value="TRANSCRIPTIONAL DUAL REGULATOR HCAR-RELATED"/>
    <property type="match status" value="1"/>
</dbReference>
<dbReference type="InterPro" id="IPR005119">
    <property type="entry name" value="LysR_subst-bd"/>
</dbReference>
<evidence type="ECO:0000256" key="3">
    <source>
        <dbReference type="ARBA" id="ARBA00023125"/>
    </source>
</evidence>
<dbReference type="FunFam" id="1.10.10.10:FF:000001">
    <property type="entry name" value="LysR family transcriptional regulator"/>
    <property type="match status" value="1"/>
</dbReference>
<organism evidence="6 7">
    <name type="scientific">Gemmatimonas aurantiaca</name>
    <dbReference type="NCBI Taxonomy" id="173480"/>
    <lineage>
        <taxon>Bacteria</taxon>
        <taxon>Pseudomonadati</taxon>
        <taxon>Gemmatimonadota</taxon>
        <taxon>Gemmatimonadia</taxon>
        <taxon>Gemmatimonadales</taxon>
        <taxon>Gemmatimonadaceae</taxon>
        <taxon>Gemmatimonas</taxon>
    </lineage>
</organism>
<dbReference type="Pfam" id="PF00126">
    <property type="entry name" value="HTH_1"/>
    <property type="match status" value="1"/>
</dbReference>
<proteinExistence type="inferred from homology"/>
<dbReference type="InterPro" id="IPR000847">
    <property type="entry name" value="LysR_HTH_N"/>
</dbReference>
<dbReference type="GO" id="GO:0003677">
    <property type="term" value="F:DNA binding"/>
    <property type="evidence" value="ECO:0007669"/>
    <property type="project" value="UniProtKB-KW"/>
</dbReference>
<dbReference type="GO" id="GO:0032993">
    <property type="term" value="C:protein-DNA complex"/>
    <property type="evidence" value="ECO:0007669"/>
    <property type="project" value="TreeGrafter"/>
</dbReference>
<evidence type="ECO:0000313" key="7">
    <source>
        <dbReference type="Proteomes" id="UP000264071"/>
    </source>
</evidence>
<keyword evidence="4" id="KW-0804">Transcription</keyword>
<protein>
    <submittedName>
        <fullName evidence="6">LysR family transcriptional regulator</fullName>
    </submittedName>
</protein>
<dbReference type="InterPro" id="IPR036390">
    <property type="entry name" value="WH_DNA-bd_sf"/>
</dbReference>
<dbReference type="InterPro" id="IPR036388">
    <property type="entry name" value="WH-like_DNA-bd_sf"/>
</dbReference>
<reference evidence="6 7" key="1">
    <citation type="journal article" date="2018" name="Nat. Biotechnol.">
        <title>A standardized bacterial taxonomy based on genome phylogeny substantially revises the tree of life.</title>
        <authorList>
            <person name="Parks D.H."/>
            <person name="Chuvochina M."/>
            <person name="Waite D.W."/>
            <person name="Rinke C."/>
            <person name="Skarshewski A."/>
            <person name="Chaumeil P.A."/>
            <person name="Hugenholtz P."/>
        </authorList>
    </citation>
    <scope>NUCLEOTIDE SEQUENCE [LARGE SCALE GENOMIC DNA]</scope>
    <source>
        <strain evidence="6">UBA8844</strain>
    </source>
</reference>
<dbReference type="AlphaFoldDB" id="A0A3D4VA57"/>
<accession>A0A3D4VA57</accession>
<dbReference type="SUPFAM" id="SSF46785">
    <property type="entry name" value="Winged helix' DNA-binding domain"/>
    <property type="match status" value="1"/>
</dbReference>
<dbReference type="EMBL" id="DPIY01000010">
    <property type="protein sequence ID" value="HCT57991.1"/>
    <property type="molecule type" value="Genomic_DNA"/>
</dbReference>
<dbReference type="PANTHER" id="PTHR30346:SF29">
    <property type="entry name" value="LYSR SUBSTRATE-BINDING"/>
    <property type="match status" value="1"/>
</dbReference>
<dbReference type="SUPFAM" id="SSF53850">
    <property type="entry name" value="Periplasmic binding protein-like II"/>
    <property type="match status" value="1"/>
</dbReference>
<dbReference type="Gene3D" id="1.10.10.10">
    <property type="entry name" value="Winged helix-like DNA-binding domain superfamily/Winged helix DNA-binding domain"/>
    <property type="match status" value="1"/>
</dbReference>
<comment type="caution">
    <text evidence="6">The sequence shown here is derived from an EMBL/GenBank/DDBJ whole genome shotgun (WGS) entry which is preliminary data.</text>
</comment>
<evidence type="ECO:0000313" key="6">
    <source>
        <dbReference type="EMBL" id="HCT57991.1"/>
    </source>
</evidence>
<gene>
    <name evidence="6" type="ORF">DGD08_12375</name>
</gene>
<dbReference type="CDD" id="cd08423">
    <property type="entry name" value="PBP2_LTTR_like_6"/>
    <property type="match status" value="1"/>
</dbReference>
<evidence type="ECO:0000256" key="4">
    <source>
        <dbReference type="ARBA" id="ARBA00023163"/>
    </source>
</evidence>
<dbReference type="Pfam" id="PF03466">
    <property type="entry name" value="LysR_substrate"/>
    <property type="match status" value="1"/>
</dbReference>
<evidence type="ECO:0000256" key="2">
    <source>
        <dbReference type="ARBA" id="ARBA00023015"/>
    </source>
</evidence>
<keyword evidence="3" id="KW-0238">DNA-binding</keyword>